<evidence type="ECO:0000256" key="1">
    <source>
        <dbReference type="ARBA" id="ARBA00022574"/>
    </source>
</evidence>
<dbReference type="InterPro" id="IPR013598">
    <property type="entry name" value="Exportin-1/Importin-b-like"/>
</dbReference>
<dbReference type="Proteomes" id="UP000824890">
    <property type="component" value="Unassembled WGS sequence"/>
</dbReference>
<dbReference type="PANTHER" id="PTHR19919">
    <property type="entry name" value="WD REPEAT CONTAINING PROTEIN"/>
    <property type="match status" value="1"/>
</dbReference>
<dbReference type="Pfam" id="PF08389">
    <property type="entry name" value="Xpo1"/>
    <property type="match status" value="1"/>
</dbReference>
<feature type="domain" description="Exportin-1/Importin-beta-like" evidence="4">
    <location>
        <begin position="101"/>
        <end position="249"/>
    </location>
</feature>
<dbReference type="PROSITE" id="PS00678">
    <property type="entry name" value="WD_REPEATS_1"/>
    <property type="match status" value="1"/>
</dbReference>
<evidence type="ECO:0000313" key="6">
    <source>
        <dbReference type="Proteomes" id="UP000824890"/>
    </source>
</evidence>
<sequence length="1301" mass="143570">MELQRKVAEAIHVLNHDPLSSNRVAANQWLVHFQQTPEAWDVSTSLLTSPIVSLFDLQFFAAQILRRKIQNEASNLQSNAKDALLNALLVAAKRYSSGVPQLLTQICLALSALLLHADPYSKPFDKLMFALQSLQAHDDGNVVLLELLTVLPEEISDSRHVSHQSDLRQELLSHTSMVLDFLLQQSEKQFASPLYPQHANRKILRCLLSWVRAGCFSEIPQGAVPSHPLLNYVFNALQGTTFDLAIEVLVELVTRHEDLPRVLLYKVQLLRDTLLKPALINADPQVVSGLACLMSEIGQAAPCLIVEASPEALVLTDALLRSTFATYILSLGGNRQNDRNHVKDIFLPVFSALVDALVLRAQVDEFTSGDESPGLDLPDGLLHFRNNLLELLLFFGGLPSSDVSMPLREIEAKLFALNAVSEIILQEGEAFDFSLIAQLVSAFSIRPSSELKGFLCVVYRSLADVVGSFSRWISVSPSNARPLLLLLFLAGGISEPICTHACASALRKICEDAPAVIQETSNLDILMWIGEWNLALEDEEEVISAITVILGSVANKELQNKLLTQLLSSSYGVLSTLVDDDVESSVRQNPATYTRMLSSVTRGLYRIGTVLSHLATSLSSVPVADGPILSLLTVFWPILEKLFRSEHMESGSLAAAACRALSVAVQSSGCVIAEEFCHKEEYGSLFITTFERFTQASSLMGINSSYICDQEPDLVEAYVNFASALIRGCHKVLHPFLLLVKELLGNSGTLLEISFQKAAISCTAMHRGAALAALSYLSDFLEVSLSSMIESVNCKSEGSFSVVSVQVVSHCGEGLLSNLVYALLGVAAMSRVHKCSTILQQLAAICSLCERTSWKEILCWKSLQGWLNSAVWALPSEYLKQGEAEKIVREWSEALGGAGIDYLENKSCNFASNNSLGGGHMQGKHGRALKRLRFDKKEPEGGAEERRFLGFLDATMGTSSDPIQDGSDEQQKRSEIYTYEAPWQIYAMNWSVRRDKKYRLAITSLLEQYPNRVEIVQLDESNGEIRSDPNLAFEHPYPPTKTIFIPDKECQRPDLLATSSDFLRLWRIADDHSRVELKSCLNSNKNSEFCGPLTSFDWNEAEPRRIGTSSTDTTCTIWDIDREAVDTQLIAHDKEVLDIAWGGVGVFASVSADGSVRVFDLRDKEHSTIIYESSEPDTPLVRLGWNKQDPRYMATIIMDSAKVVVLDIRFPALPVVELQRHQASVNAIAWAPHSSSHICTAGDDSQALIWDISSMGQQVEGGLDPILAYTAGAEIEQLQWSSSQPDWVAIAFSTKLQILRV</sequence>
<protein>
    <recommendedName>
        <fullName evidence="4">Exportin-1/Importin-beta-like domain-containing protein</fullName>
    </recommendedName>
</protein>
<dbReference type="InterPro" id="IPR011989">
    <property type="entry name" value="ARM-like"/>
</dbReference>
<dbReference type="InterPro" id="IPR015943">
    <property type="entry name" value="WD40/YVTN_repeat-like_dom_sf"/>
</dbReference>
<accession>A0ABQ8C9P0</accession>
<feature type="repeat" description="WD" evidence="3">
    <location>
        <begin position="1218"/>
        <end position="1254"/>
    </location>
</feature>
<dbReference type="InterPro" id="IPR036322">
    <property type="entry name" value="WD40_repeat_dom_sf"/>
</dbReference>
<dbReference type="PROSITE" id="PS50294">
    <property type="entry name" value="WD_REPEATS_REGION"/>
    <property type="match status" value="1"/>
</dbReference>
<name>A0ABQ8C9P0_BRANA</name>
<reference evidence="5 6" key="1">
    <citation type="submission" date="2021-05" db="EMBL/GenBank/DDBJ databases">
        <title>Genome Assembly of Synthetic Allotetraploid Brassica napus Reveals Homoeologous Exchanges between Subgenomes.</title>
        <authorList>
            <person name="Davis J.T."/>
        </authorList>
    </citation>
    <scope>NUCLEOTIDE SEQUENCE [LARGE SCALE GENOMIC DNA]</scope>
    <source>
        <strain evidence="6">cv. Da-Ae</strain>
        <tissue evidence="5">Seedling</tissue>
    </source>
</reference>
<dbReference type="InterPro" id="IPR016024">
    <property type="entry name" value="ARM-type_fold"/>
</dbReference>
<dbReference type="InterPro" id="IPR019775">
    <property type="entry name" value="WD40_repeat_CS"/>
</dbReference>
<dbReference type="InterPro" id="IPR001680">
    <property type="entry name" value="WD40_rpt"/>
</dbReference>
<dbReference type="SUPFAM" id="SSF50978">
    <property type="entry name" value="WD40 repeat-like"/>
    <property type="match status" value="1"/>
</dbReference>
<dbReference type="Gene3D" id="2.130.10.10">
    <property type="entry name" value="YVTN repeat-like/Quinoprotein amine dehydrogenase"/>
    <property type="match status" value="1"/>
</dbReference>
<organism evidence="5 6">
    <name type="scientific">Brassica napus</name>
    <name type="common">Rape</name>
    <dbReference type="NCBI Taxonomy" id="3708"/>
    <lineage>
        <taxon>Eukaryota</taxon>
        <taxon>Viridiplantae</taxon>
        <taxon>Streptophyta</taxon>
        <taxon>Embryophyta</taxon>
        <taxon>Tracheophyta</taxon>
        <taxon>Spermatophyta</taxon>
        <taxon>Magnoliopsida</taxon>
        <taxon>eudicotyledons</taxon>
        <taxon>Gunneridae</taxon>
        <taxon>Pentapetalae</taxon>
        <taxon>rosids</taxon>
        <taxon>malvids</taxon>
        <taxon>Brassicales</taxon>
        <taxon>Brassicaceae</taxon>
        <taxon>Brassiceae</taxon>
        <taxon>Brassica</taxon>
    </lineage>
</organism>
<gene>
    <name evidence="5" type="ORF">HID58_036604</name>
</gene>
<evidence type="ECO:0000256" key="3">
    <source>
        <dbReference type="PROSITE-ProRule" id="PRU00221"/>
    </source>
</evidence>
<dbReference type="EMBL" id="JAGKQM010000009">
    <property type="protein sequence ID" value="KAH0913283.1"/>
    <property type="molecule type" value="Genomic_DNA"/>
</dbReference>
<dbReference type="InterPro" id="IPR045159">
    <property type="entry name" value="DCAF7-like"/>
</dbReference>
<evidence type="ECO:0000256" key="2">
    <source>
        <dbReference type="ARBA" id="ARBA00022737"/>
    </source>
</evidence>
<keyword evidence="2" id="KW-0677">Repeat</keyword>
<dbReference type="Gene3D" id="1.25.10.10">
    <property type="entry name" value="Leucine-rich Repeat Variant"/>
    <property type="match status" value="1"/>
</dbReference>
<keyword evidence="1 3" id="KW-0853">WD repeat</keyword>
<proteinExistence type="predicted"/>
<evidence type="ECO:0000313" key="5">
    <source>
        <dbReference type="EMBL" id="KAH0913283.1"/>
    </source>
</evidence>
<dbReference type="SUPFAM" id="SSF48371">
    <property type="entry name" value="ARM repeat"/>
    <property type="match status" value="1"/>
</dbReference>
<dbReference type="SMART" id="SM00320">
    <property type="entry name" value="WD40"/>
    <property type="match status" value="3"/>
</dbReference>
<keyword evidence="6" id="KW-1185">Reference proteome</keyword>
<dbReference type="Pfam" id="PF00400">
    <property type="entry name" value="WD40"/>
    <property type="match status" value="2"/>
</dbReference>
<evidence type="ECO:0000259" key="4">
    <source>
        <dbReference type="Pfam" id="PF08389"/>
    </source>
</evidence>
<dbReference type="PROSITE" id="PS50082">
    <property type="entry name" value="WD_REPEATS_2"/>
    <property type="match status" value="1"/>
</dbReference>
<comment type="caution">
    <text evidence="5">The sequence shown here is derived from an EMBL/GenBank/DDBJ whole genome shotgun (WGS) entry which is preliminary data.</text>
</comment>